<keyword evidence="3" id="KW-1185">Reference proteome</keyword>
<keyword evidence="1" id="KW-1133">Transmembrane helix</keyword>
<dbReference type="EMBL" id="NNSR01000063">
    <property type="protein sequence ID" value="PKD28283.1"/>
    <property type="molecule type" value="Genomic_DNA"/>
</dbReference>
<feature type="transmembrane region" description="Helical" evidence="1">
    <location>
        <begin position="108"/>
        <end position="130"/>
    </location>
</feature>
<dbReference type="RefSeq" id="WP_101029318.1">
    <property type="nucleotide sequence ID" value="NZ_CATYLN010000001.1"/>
</dbReference>
<organism evidence="2 3">
    <name type="scientific">Ruminococcus bromii</name>
    <dbReference type="NCBI Taxonomy" id="40518"/>
    <lineage>
        <taxon>Bacteria</taxon>
        <taxon>Bacillati</taxon>
        <taxon>Bacillota</taxon>
        <taxon>Clostridia</taxon>
        <taxon>Eubacteriales</taxon>
        <taxon>Oscillospiraceae</taxon>
        <taxon>Ruminococcus</taxon>
    </lineage>
</organism>
<evidence type="ECO:0000313" key="3">
    <source>
        <dbReference type="Proteomes" id="UP000233425"/>
    </source>
</evidence>
<sequence>MKISEIFLTVLFIFSALSSLLTQIPVIRNSIVFFILLLAQLLFVFIFHHNIKKMKIYGTVITVLAVSNIINGIIAWCWAYQSINSISVPIKQGTDILGIVMAKASFGMFAYLISGIAIVVFAECIVSVFIKYRTKKKQQLIHNI</sequence>
<gene>
    <name evidence="2" type="ORF">RBATCC27255_01337</name>
</gene>
<dbReference type="AlphaFoldDB" id="A0A2N0UMR9"/>
<feature type="transmembrane region" description="Helical" evidence="1">
    <location>
        <begin position="60"/>
        <end position="81"/>
    </location>
</feature>
<evidence type="ECO:0000313" key="2">
    <source>
        <dbReference type="EMBL" id="PKD28283.1"/>
    </source>
</evidence>
<evidence type="ECO:0000256" key="1">
    <source>
        <dbReference type="SAM" id="Phobius"/>
    </source>
</evidence>
<name>A0A2N0UMR9_9FIRM</name>
<keyword evidence="1" id="KW-0812">Transmembrane</keyword>
<reference evidence="2" key="1">
    <citation type="journal article" date="2018" name="Environ. Microbiol.">
        <title>Sporulation capability and amylosome conservation among diverse human colonic and rumen isolates of the keystone starch-degrader Ruminococcus bromii.</title>
        <authorList>
            <person name="Mukhopadhya I."/>
            <person name="Morais S."/>
            <person name="Laverde-Gomez J."/>
            <person name="Sheridan P.O."/>
            <person name="Walker A.W."/>
            <person name="Kelly W."/>
            <person name="Klieve A.V."/>
            <person name="Ouwerkerk D."/>
            <person name="Duncan S.H."/>
            <person name="Louis P."/>
            <person name="Koropatkin N."/>
            <person name="Cockburn D."/>
            <person name="Kibler R."/>
            <person name="Cooper P.J."/>
            <person name="Sandoval C."/>
            <person name="Crost E."/>
            <person name="Juge N."/>
            <person name="Bayer E.A."/>
            <person name="Flint H.J."/>
        </authorList>
    </citation>
    <scope>NUCLEOTIDE SEQUENCE [LARGE SCALE GENOMIC DNA]</scope>
    <source>
        <strain evidence="2">ATCC 27255</strain>
    </source>
</reference>
<protein>
    <submittedName>
        <fullName evidence="2">Uncharacterized protein</fullName>
    </submittedName>
</protein>
<feature type="transmembrane region" description="Helical" evidence="1">
    <location>
        <begin position="31"/>
        <end position="48"/>
    </location>
</feature>
<dbReference type="Proteomes" id="UP000233425">
    <property type="component" value="Unassembled WGS sequence"/>
</dbReference>
<comment type="caution">
    <text evidence="2">The sequence shown here is derived from an EMBL/GenBank/DDBJ whole genome shotgun (WGS) entry which is preliminary data.</text>
</comment>
<proteinExistence type="predicted"/>
<accession>A0A2N0UMR9</accession>
<keyword evidence="1" id="KW-0472">Membrane</keyword>